<accession>A0A5B7H972</accession>
<reference evidence="1 2" key="1">
    <citation type="submission" date="2019-05" db="EMBL/GenBank/DDBJ databases">
        <title>Another draft genome of Portunus trituberculatus and its Hox gene families provides insights of decapod evolution.</title>
        <authorList>
            <person name="Jeong J.-H."/>
            <person name="Song I."/>
            <person name="Kim S."/>
            <person name="Choi T."/>
            <person name="Kim D."/>
            <person name="Ryu S."/>
            <person name="Kim W."/>
        </authorList>
    </citation>
    <scope>NUCLEOTIDE SEQUENCE [LARGE SCALE GENOMIC DNA]</scope>
    <source>
        <tissue evidence="1">Muscle</tissue>
    </source>
</reference>
<organism evidence="1 2">
    <name type="scientific">Portunus trituberculatus</name>
    <name type="common">Swimming crab</name>
    <name type="synonym">Neptunus trituberculatus</name>
    <dbReference type="NCBI Taxonomy" id="210409"/>
    <lineage>
        <taxon>Eukaryota</taxon>
        <taxon>Metazoa</taxon>
        <taxon>Ecdysozoa</taxon>
        <taxon>Arthropoda</taxon>
        <taxon>Crustacea</taxon>
        <taxon>Multicrustacea</taxon>
        <taxon>Malacostraca</taxon>
        <taxon>Eumalacostraca</taxon>
        <taxon>Eucarida</taxon>
        <taxon>Decapoda</taxon>
        <taxon>Pleocyemata</taxon>
        <taxon>Brachyura</taxon>
        <taxon>Eubrachyura</taxon>
        <taxon>Portunoidea</taxon>
        <taxon>Portunidae</taxon>
        <taxon>Portuninae</taxon>
        <taxon>Portunus</taxon>
    </lineage>
</organism>
<dbReference type="Proteomes" id="UP000324222">
    <property type="component" value="Unassembled WGS sequence"/>
</dbReference>
<evidence type="ECO:0000313" key="2">
    <source>
        <dbReference type="Proteomes" id="UP000324222"/>
    </source>
</evidence>
<gene>
    <name evidence="1" type="ORF">E2C01_062925</name>
</gene>
<evidence type="ECO:0000313" key="1">
    <source>
        <dbReference type="EMBL" id="MPC68720.1"/>
    </source>
</evidence>
<name>A0A5B7H972_PORTR</name>
<proteinExistence type="predicted"/>
<sequence length="131" mass="14270">MAKCLRLYVMGFEPTRTRLPDPTLTTLSTMLLRVILELMVRLANVHALPLNQVVVNNLDELEDVVNTQSAIHPDAAVEVVNASVRRRHMAEIVKATASRFKVPSNVSNTTVPDTNPANVKAMGVGGKLVDA</sequence>
<dbReference type="AlphaFoldDB" id="A0A5B7H972"/>
<keyword evidence="2" id="KW-1185">Reference proteome</keyword>
<dbReference type="EMBL" id="VSRR010028272">
    <property type="protein sequence ID" value="MPC68720.1"/>
    <property type="molecule type" value="Genomic_DNA"/>
</dbReference>
<protein>
    <submittedName>
        <fullName evidence="1">Uncharacterized protein</fullName>
    </submittedName>
</protein>
<comment type="caution">
    <text evidence="1">The sequence shown here is derived from an EMBL/GenBank/DDBJ whole genome shotgun (WGS) entry which is preliminary data.</text>
</comment>